<dbReference type="Proteomes" id="UP001549047">
    <property type="component" value="Unassembled WGS sequence"/>
</dbReference>
<evidence type="ECO:0000256" key="3">
    <source>
        <dbReference type="ARBA" id="ARBA00023163"/>
    </source>
</evidence>
<dbReference type="CDD" id="cd00090">
    <property type="entry name" value="HTH_ARSR"/>
    <property type="match status" value="1"/>
</dbReference>
<organism evidence="6 7">
    <name type="scientific">Rhizobium aquaticum</name>
    <dbReference type="NCBI Taxonomy" id="1549636"/>
    <lineage>
        <taxon>Bacteria</taxon>
        <taxon>Pseudomonadati</taxon>
        <taxon>Pseudomonadota</taxon>
        <taxon>Alphaproteobacteria</taxon>
        <taxon>Hyphomicrobiales</taxon>
        <taxon>Rhizobiaceae</taxon>
        <taxon>Rhizobium/Agrobacterium group</taxon>
        <taxon>Rhizobium</taxon>
    </lineage>
</organism>
<accession>A0ABV2J4G8</accession>
<dbReference type="SUPFAM" id="SSF46785">
    <property type="entry name" value="Winged helix' DNA-binding domain"/>
    <property type="match status" value="1"/>
</dbReference>
<dbReference type="Gene3D" id="1.10.10.10">
    <property type="entry name" value="Winged helix-like DNA-binding domain superfamily/Winged helix DNA-binding domain"/>
    <property type="match status" value="1"/>
</dbReference>
<name>A0ABV2J4G8_9HYPH</name>
<dbReference type="SMART" id="SM00346">
    <property type="entry name" value="HTH_ICLR"/>
    <property type="match status" value="1"/>
</dbReference>
<dbReference type="InterPro" id="IPR011991">
    <property type="entry name" value="ArsR-like_HTH"/>
</dbReference>
<keyword evidence="7" id="KW-1185">Reference proteome</keyword>
<dbReference type="PROSITE" id="PS51077">
    <property type="entry name" value="HTH_ICLR"/>
    <property type="match status" value="1"/>
</dbReference>
<evidence type="ECO:0000256" key="1">
    <source>
        <dbReference type="ARBA" id="ARBA00023015"/>
    </source>
</evidence>
<dbReference type="InterPro" id="IPR036388">
    <property type="entry name" value="WH-like_DNA-bd_sf"/>
</dbReference>
<keyword evidence="2 6" id="KW-0238">DNA-binding</keyword>
<feature type="domain" description="IclR-ED" evidence="5">
    <location>
        <begin position="56"/>
        <end position="237"/>
    </location>
</feature>
<dbReference type="EMBL" id="JBEPMB010000006">
    <property type="protein sequence ID" value="MET3615221.1"/>
    <property type="molecule type" value="Genomic_DNA"/>
</dbReference>
<reference evidence="6 7" key="1">
    <citation type="submission" date="2024-06" db="EMBL/GenBank/DDBJ databases">
        <title>Genomic Encyclopedia of Type Strains, Phase IV (KMG-IV): sequencing the most valuable type-strain genomes for metagenomic binning, comparative biology and taxonomic classification.</title>
        <authorList>
            <person name="Goeker M."/>
        </authorList>
    </citation>
    <scope>NUCLEOTIDE SEQUENCE [LARGE SCALE GENOMIC DNA]</scope>
    <source>
        <strain evidence="6 7">DSM 29780</strain>
    </source>
</reference>
<dbReference type="InterPro" id="IPR029016">
    <property type="entry name" value="GAF-like_dom_sf"/>
</dbReference>
<dbReference type="InterPro" id="IPR036390">
    <property type="entry name" value="WH_DNA-bd_sf"/>
</dbReference>
<dbReference type="Gene3D" id="3.30.450.40">
    <property type="match status" value="1"/>
</dbReference>
<dbReference type="InterPro" id="IPR005471">
    <property type="entry name" value="Tscrpt_reg_IclR_N"/>
</dbReference>
<dbReference type="InterPro" id="IPR050707">
    <property type="entry name" value="HTH_MetabolicPath_Reg"/>
</dbReference>
<sequence length="247" mass="27296">MAILDAVARAPSPLRFSDLLAATGEPRGTLHRRLRQMLDEGLLETGRDGRYSLGLRLLHLASLTWVRNDIRTVVRPHLERLREKVGETVHFGVLTGTEIAYLDKVEAQQNVRMHSRVGAVSPVYCTGIGKAALALLDDGILTELLPKISFRQFTQTTISDRDQLLAALRSVRQDGVAYDLEEHEPGICCIAIGISAGDRACGISITAPAYRADRSRLDSWRDDLAETARRIEFELFARLGPGSRAVI</sequence>
<dbReference type="GO" id="GO:0003677">
    <property type="term" value="F:DNA binding"/>
    <property type="evidence" value="ECO:0007669"/>
    <property type="project" value="UniProtKB-KW"/>
</dbReference>
<dbReference type="PANTHER" id="PTHR30136">
    <property type="entry name" value="HELIX-TURN-HELIX TRANSCRIPTIONAL REGULATOR, ICLR FAMILY"/>
    <property type="match status" value="1"/>
</dbReference>
<evidence type="ECO:0000313" key="7">
    <source>
        <dbReference type="Proteomes" id="UP001549047"/>
    </source>
</evidence>
<dbReference type="Pfam" id="PF09339">
    <property type="entry name" value="HTH_IclR"/>
    <property type="match status" value="1"/>
</dbReference>
<dbReference type="SUPFAM" id="SSF55781">
    <property type="entry name" value="GAF domain-like"/>
    <property type="match status" value="1"/>
</dbReference>
<gene>
    <name evidence="6" type="ORF">ABID16_003564</name>
</gene>
<comment type="caution">
    <text evidence="6">The sequence shown here is derived from an EMBL/GenBank/DDBJ whole genome shotgun (WGS) entry which is preliminary data.</text>
</comment>
<dbReference type="InterPro" id="IPR014757">
    <property type="entry name" value="Tscrpt_reg_IclR_C"/>
</dbReference>
<evidence type="ECO:0000256" key="2">
    <source>
        <dbReference type="ARBA" id="ARBA00023125"/>
    </source>
</evidence>
<keyword evidence="3" id="KW-0804">Transcription</keyword>
<dbReference type="Pfam" id="PF01614">
    <property type="entry name" value="IclR_C"/>
    <property type="match status" value="1"/>
</dbReference>
<feature type="domain" description="HTH iclR-type" evidence="4">
    <location>
        <begin position="1"/>
        <end position="55"/>
    </location>
</feature>
<dbReference type="PROSITE" id="PS51078">
    <property type="entry name" value="ICLR_ED"/>
    <property type="match status" value="1"/>
</dbReference>
<evidence type="ECO:0000313" key="6">
    <source>
        <dbReference type="EMBL" id="MET3615221.1"/>
    </source>
</evidence>
<dbReference type="PANTHER" id="PTHR30136:SF24">
    <property type="entry name" value="HTH-TYPE TRANSCRIPTIONAL REPRESSOR ALLR"/>
    <property type="match status" value="1"/>
</dbReference>
<keyword evidence="1" id="KW-0805">Transcription regulation</keyword>
<evidence type="ECO:0000259" key="4">
    <source>
        <dbReference type="PROSITE" id="PS51077"/>
    </source>
</evidence>
<evidence type="ECO:0000259" key="5">
    <source>
        <dbReference type="PROSITE" id="PS51078"/>
    </source>
</evidence>
<protein>
    <submittedName>
        <fullName evidence="6">DNA-binding IclR family transcriptional regulator</fullName>
    </submittedName>
</protein>
<proteinExistence type="predicted"/>